<keyword evidence="2" id="KW-1185">Reference proteome</keyword>
<proteinExistence type="predicted"/>
<dbReference type="Proteomes" id="UP001500542">
    <property type="component" value="Unassembled WGS sequence"/>
</dbReference>
<name>A0ABN1PR78_9ACTN</name>
<protein>
    <submittedName>
        <fullName evidence="1">Uncharacterized protein</fullName>
    </submittedName>
</protein>
<dbReference type="EMBL" id="BAAAHK010000003">
    <property type="protein sequence ID" value="GAA0931902.1"/>
    <property type="molecule type" value="Genomic_DNA"/>
</dbReference>
<evidence type="ECO:0000313" key="1">
    <source>
        <dbReference type="EMBL" id="GAA0931902.1"/>
    </source>
</evidence>
<gene>
    <name evidence="1" type="ORF">GCM10009554_16080</name>
</gene>
<accession>A0ABN1PR78</accession>
<evidence type="ECO:0000313" key="2">
    <source>
        <dbReference type="Proteomes" id="UP001500542"/>
    </source>
</evidence>
<reference evidence="1 2" key="1">
    <citation type="journal article" date="2019" name="Int. J. Syst. Evol. Microbiol.">
        <title>The Global Catalogue of Microorganisms (GCM) 10K type strain sequencing project: providing services to taxonomists for standard genome sequencing and annotation.</title>
        <authorList>
            <consortium name="The Broad Institute Genomics Platform"/>
            <consortium name="The Broad Institute Genome Sequencing Center for Infectious Disease"/>
            <person name="Wu L."/>
            <person name="Ma J."/>
        </authorList>
    </citation>
    <scope>NUCLEOTIDE SEQUENCE [LARGE SCALE GENOMIC DNA]</scope>
    <source>
        <strain evidence="1 2">JCM 10977</strain>
    </source>
</reference>
<sequence length="98" mass="10132">MRAMTRPRRRSRPSYFLAISAWSETGSGAVDGVLLVGTLELGLLGPDVGVLGVELVGGVGSALVVDEHPAAATSPRATTPSHGSFMFPIVQPSPRCST</sequence>
<comment type="caution">
    <text evidence="1">The sequence shown here is derived from an EMBL/GenBank/DDBJ whole genome shotgun (WGS) entry which is preliminary data.</text>
</comment>
<organism evidence="1 2">
    <name type="scientific">Kribbella koreensis</name>
    <dbReference type="NCBI Taxonomy" id="57909"/>
    <lineage>
        <taxon>Bacteria</taxon>
        <taxon>Bacillati</taxon>
        <taxon>Actinomycetota</taxon>
        <taxon>Actinomycetes</taxon>
        <taxon>Propionibacteriales</taxon>
        <taxon>Kribbellaceae</taxon>
        <taxon>Kribbella</taxon>
    </lineage>
</organism>